<dbReference type="SUPFAM" id="SSF54001">
    <property type="entry name" value="Cysteine proteinases"/>
    <property type="match status" value="1"/>
</dbReference>
<proteinExistence type="predicted"/>
<accession>A0A484NSV8</accession>
<evidence type="ECO:0000313" key="2">
    <source>
        <dbReference type="EMBL" id="VFR03298.1"/>
    </source>
</evidence>
<keyword evidence="3" id="KW-1185">Reference proteome</keyword>
<dbReference type="GO" id="GO:0008234">
    <property type="term" value="F:cysteine-type peptidase activity"/>
    <property type="evidence" value="ECO:0007669"/>
    <property type="project" value="InterPro"/>
</dbReference>
<dbReference type="Gene3D" id="3.90.70.10">
    <property type="entry name" value="Cysteine proteinases"/>
    <property type="match status" value="1"/>
</dbReference>
<evidence type="ECO:0000259" key="1">
    <source>
        <dbReference type="Pfam" id="PF00112"/>
    </source>
</evidence>
<dbReference type="EMBL" id="OOIL02006874">
    <property type="protein sequence ID" value="VFR03298.1"/>
    <property type="molecule type" value="Genomic_DNA"/>
</dbReference>
<organism evidence="2 3">
    <name type="scientific">Cuscuta campestris</name>
    <dbReference type="NCBI Taxonomy" id="132261"/>
    <lineage>
        <taxon>Eukaryota</taxon>
        <taxon>Viridiplantae</taxon>
        <taxon>Streptophyta</taxon>
        <taxon>Embryophyta</taxon>
        <taxon>Tracheophyta</taxon>
        <taxon>Spermatophyta</taxon>
        <taxon>Magnoliopsida</taxon>
        <taxon>eudicotyledons</taxon>
        <taxon>Gunneridae</taxon>
        <taxon>Pentapetalae</taxon>
        <taxon>asterids</taxon>
        <taxon>lamiids</taxon>
        <taxon>Solanales</taxon>
        <taxon>Convolvulaceae</taxon>
        <taxon>Cuscuteae</taxon>
        <taxon>Cuscuta</taxon>
        <taxon>Cuscuta subgen. Grammica</taxon>
        <taxon>Cuscuta sect. Cleistogrammica</taxon>
    </lineage>
</organism>
<protein>
    <recommendedName>
        <fullName evidence="1">Peptidase C1A papain C-terminal domain-containing protein</fullName>
    </recommendedName>
</protein>
<gene>
    <name evidence="2" type="ORF">CCAM_LOCUS45073</name>
</gene>
<name>A0A484NSV8_9ASTE</name>
<dbReference type="InterPro" id="IPR000668">
    <property type="entry name" value="Peptidase_C1A_C"/>
</dbReference>
<evidence type="ECO:0000313" key="3">
    <source>
        <dbReference type="Proteomes" id="UP000595140"/>
    </source>
</evidence>
<sequence>MAAGVEGKVNKVTGSKRSLSPQFLINNFGDSVQHFKKVDKFLKETGLPNENDCPFIGRKVKHHQKVQKSDMVKVVSSACEEVGSKRIKDEDILKLLDDGPVVAALESTAALSLLGKYEIYAPPPQVGNVRHCVLIVDHGVDQDGRTYWLCRDSLGKLQGDQGYIRVEKNKD</sequence>
<dbReference type="Proteomes" id="UP000595140">
    <property type="component" value="Unassembled WGS sequence"/>
</dbReference>
<reference evidence="2 3" key="1">
    <citation type="submission" date="2018-04" db="EMBL/GenBank/DDBJ databases">
        <authorList>
            <person name="Vogel A."/>
        </authorList>
    </citation>
    <scope>NUCLEOTIDE SEQUENCE [LARGE SCALE GENOMIC DNA]</scope>
</reference>
<feature type="domain" description="Peptidase C1A papain C-terminal" evidence="1">
    <location>
        <begin position="5"/>
        <end position="170"/>
    </location>
</feature>
<dbReference type="Pfam" id="PF00112">
    <property type="entry name" value="Peptidase_C1"/>
    <property type="match status" value="1"/>
</dbReference>
<dbReference type="AlphaFoldDB" id="A0A484NSV8"/>
<dbReference type="GO" id="GO:0006508">
    <property type="term" value="P:proteolysis"/>
    <property type="evidence" value="ECO:0007669"/>
    <property type="project" value="InterPro"/>
</dbReference>
<dbReference type="InterPro" id="IPR038765">
    <property type="entry name" value="Papain-like_cys_pep_sf"/>
</dbReference>